<dbReference type="RefSeq" id="WP_133283851.1">
    <property type="nucleotide sequence ID" value="NZ_SMSI01000001.1"/>
</dbReference>
<proteinExistence type="inferred from homology"/>
<dbReference type="CDD" id="cd00293">
    <property type="entry name" value="USP-like"/>
    <property type="match status" value="1"/>
</dbReference>
<sequence length="280" mass="29778">MTYKTVLAVLSCPADVDPVLKAALNLPAGRDIHLVGCHGEPSQFVMMAAPIDMPDAATLNALYEEADRRMSAVADAFTKACEREGISFEWRSLRTPGGDSAASALSSARTADIVIARQADPARDNAPATDFETMLFEGGRPVLMIGSETEVTTPAKRVLIAWDGSREAARAVQDALPLLKAAEEVQVVVVDPDKLADIDSALPGAQIATSLDRHGIRVNVETVGSGIRSTAQVIEAHVKATNADLLVMGAYGHPRLREWLFGGVTRSIMGKVPVPTLLSR</sequence>
<gene>
    <name evidence="3" type="ORF">E2A64_08015</name>
</gene>
<dbReference type="InterPro" id="IPR006015">
    <property type="entry name" value="Universal_stress_UspA"/>
</dbReference>
<dbReference type="EMBL" id="SMSI01000001">
    <property type="protein sequence ID" value="TDH39018.1"/>
    <property type="molecule type" value="Genomic_DNA"/>
</dbReference>
<evidence type="ECO:0000313" key="4">
    <source>
        <dbReference type="Proteomes" id="UP000295131"/>
    </source>
</evidence>
<comment type="caution">
    <text evidence="3">The sequence shown here is derived from an EMBL/GenBank/DDBJ whole genome shotgun (WGS) entry which is preliminary data.</text>
</comment>
<dbReference type="AlphaFoldDB" id="A0A4R5PQ06"/>
<evidence type="ECO:0000256" key="1">
    <source>
        <dbReference type="ARBA" id="ARBA00008791"/>
    </source>
</evidence>
<dbReference type="Pfam" id="PF00582">
    <property type="entry name" value="Usp"/>
    <property type="match status" value="1"/>
</dbReference>
<dbReference type="Proteomes" id="UP000295131">
    <property type="component" value="Unassembled WGS sequence"/>
</dbReference>
<feature type="domain" description="UspA" evidence="2">
    <location>
        <begin position="156"/>
        <end position="279"/>
    </location>
</feature>
<keyword evidence="4" id="KW-1185">Reference proteome</keyword>
<comment type="similarity">
    <text evidence="1">Belongs to the universal stress protein A family.</text>
</comment>
<accession>A0A4R5PQ06</accession>
<dbReference type="PANTHER" id="PTHR46268">
    <property type="entry name" value="STRESS RESPONSE PROTEIN NHAX"/>
    <property type="match status" value="1"/>
</dbReference>
<dbReference type="PRINTS" id="PR01438">
    <property type="entry name" value="UNVRSLSTRESS"/>
</dbReference>
<reference evidence="3 4" key="1">
    <citation type="journal article" date="2013" name="Int. J. Syst. Evol. Microbiol.">
        <title>Hoeflea suaedae sp. nov., an endophytic bacterium isolated from the root of the halophyte Suaeda maritima.</title>
        <authorList>
            <person name="Chung E.J."/>
            <person name="Park J.A."/>
            <person name="Pramanik P."/>
            <person name="Bibi F."/>
            <person name="Jeon C.O."/>
            <person name="Chung Y.R."/>
        </authorList>
    </citation>
    <scope>NUCLEOTIDE SEQUENCE [LARGE SCALE GENOMIC DNA]</scope>
    <source>
        <strain evidence="3 4">YC6898</strain>
    </source>
</reference>
<dbReference type="OrthoDB" id="9804721at2"/>
<evidence type="ECO:0000259" key="2">
    <source>
        <dbReference type="Pfam" id="PF00582"/>
    </source>
</evidence>
<protein>
    <submittedName>
        <fullName evidence="3">Universal stress protein</fullName>
    </submittedName>
</protein>
<dbReference type="InterPro" id="IPR006016">
    <property type="entry name" value="UspA"/>
</dbReference>
<evidence type="ECO:0000313" key="3">
    <source>
        <dbReference type="EMBL" id="TDH39018.1"/>
    </source>
</evidence>
<dbReference type="Gene3D" id="3.40.50.12370">
    <property type="match status" value="1"/>
</dbReference>
<dbReference type="PANTHER" id="PTHR46268:SF15">
    <property type="entry name" value="UNIVERSAL STRESS PROTEIN HP_0031"/>
    <property type="match status" value="1"/>
</dbReference>
<name>A0A4R5PQ06_9HYPH</name>
<dbReference type="SUPFAM" id="SSF52402">
    <property type="entry name" value="Adenine nucleotide alpha hydrolases-like"/>
    <property type="match status" value="2"/>
</dbReference>
<organism evidence="3 4">
    <name type="scientific">Pseudohoeflea suaedae</name>
    <dbReference type="NCBI Taxonomy" id="877384"/>
    <lineage>
        <taxon>Bacteria</taxon>
        <taxon>Pseudomonadati</taxon>
        <taxon>Pseudomonadota</taxon>
        <taxon>Alphaproteobacteria</taxon>
        <taxon>Hyphomicrobiales</taxon>
        <taxon>Rhizobiaceae</taxon>
        <taxon>Pseudohoeflea</taxon>
    </lineage>
</organism>